<evidence type="ECO:0000259" key="1">
    <source>
        <dbReference type="Pfam" id="PF01902"/>
    </source>
</evidence>
<sequence>MTRPQALIAWSSGKDSAWALYEARRAGDYDIVGALTTVNETHQRVAMHGVRNAVLAAQVDAAGLEQIVVPIPYPCTNDVYERQMAAAMDAAKARGVTHVIFGDLFLEDIRAYREEKLQAIGITPVFPLWQRPTEALARDMIAGGLEAHLATVDLKKLPADFAGRRFDGALLAALPDDADPCGENGEFHTCVVAGPMLSRRIAVTVGERVERDGFAYADLVPSS</sequence>
<dbReference type="RefSeq" id="WP_115692614.1">
    <property type="nucleotide sequence ID" value="NZ_CP031417.1"/>
</dbReference>
<dbReference type="InterPro" id="IPR002761">
    <property type="entry name" value="Diphthami_syn_dom"/>
</dbReference>
<dbReference type="InterPro" id="IPR014729">
    <property type="entry name" value="Rossmann-like_a/b/a_fold"/>
</dbReference>
<dbReference type="OrthoDB" id="3572539at2"/>
<keyword evidence="2" id="KW-0547">Nucleotide-binding</keyword>
<accession>A0A345ZZ88</accession>
<evidence type="ECO:0000313" key="3">
    <source>
        <dbReference type="Proteomes" id="UP000254889"/>
    </source>
</evidence>
<dbReference type="EMBL" id="CP031417">
    <property type="protein sequence ID" value="AXK82235.1"/>
    <property type="molecule type" value="Genomic_DNA"/>
</dbReference>
<dbReference type="Gene3D" id="3.40.50.620">
    <property type="entry name" value="HUPs"/>
    <property type="match status" value="1"/>
</dbReference>
<dbReference type="GO" id="GO:0005524">
    <property type="term" value="F:ATP binding"/>
    <property type="evidence" value="ECO:0007669"/>
    <property type="project" value="UniProtKB-KW"/>
</dbReference>
<dbReference type="AlphaFoldDB" id="A0A345ZZ88"/>
<dbReference type="Gene3D" id="3.90.1490.10">
    <property type="entry name" value="putative n-type atp pyrophosphatase, domain 2"/>
    <property type="match status" value="1"/>
</dbReference>
<name>A0A345ZZ88_9HYPH</name>
<evidence type="ECO:0000313" key="2">
    <source>
        <dbReference type="EMBL" id="AXK82235.1"/>
    </source>
</evidence>
<reference evidence="2 3" key="1">
    <citation type="submission" date="2018-07" db="EMBL/GenBank/DDBJ databases">
        <authorList>
            <person name="Quirk P.G."/>
            <person name="Krulwich T.A."/>
        </authorList>
    </citation>
    <scope>NUCLEOTIDE SEQUENCE [LARGE SCALE GENOMIC DNA]</scope>
    <source>
        <strain evidence="2 3">CC-BB4</strain>
    </source>
</reference>
<dbReference type="SUPFAM" id="SSF52402">
    <property type="entry name" value="Adenine nucleotide alpha hydrolases-like"/>
    <property type="match status" value="1"/>
</dbReference>
<keyword evidence="2" id="KW-0067">ATP-binding</keyword>
<keyword evidence="3" id="KW-1185">Reference proteome</keyword>
<organism evidence="2 3">
    <name type="scientific">Pseudolabrys taiwanensis</name>
    <dbReference type="NCBI Taxonomy" id="331696"/>
    <lineage>
        <taxon>Bacteria</taxon>
        <taxon>Pseudomonadati</taxon>
        <taxon>Pseudomonadota</taxon>
        <taxon>Alphaproteobacteria</taxon>
        <taxon>Hyphomicrobiales</taxon>
        <taxon>Xanthobacteraceae</taxon>
        <taxon>Pseudolabrys</taxon>
    </lineage>
</organism>
<dbReference type="Proteomes" id="UP000254889">
    <property type="component" value="Chromosome"/>
</dbReference>
<gene>
    <name evidence="2" type="ORF">DW352_17900</name>
</gene>
<dbReference type="KEGG" id="ptaw:DW352_17900"/>
<feature type="domain" description="Diphthamide synthase" evidence="1">
    <location>
        <begin position="7"/>
        <end position="213"/>
    </location>
</feature>
<dbReference type="Pfam" id="PF01902">
    <property type="entry name" value="Diphthami_syn_2"/>
    <property type="match status" value="1"/>
</dbReference>
<protein>
    <submittedName>
        <fullName evidence="2">ATP-binding protein</fullName>
    </submittedName>
</protein>
<proteinExistence type="predicted"/>